<dbReference type="AlphaFoldDB" id="A0A923NEW9"/>
<comment type="caution">
    <text evidence="2">The sequence shown here is derived from an EMBL/GenBank/DDBJ whole genome shotgun (WGS) entry which is preliminary data.</text>
</comment>
<evidence type="ECO:0000313" key="3">
    <source>
        <dbReference type="Proteomes" id="UP000650485"/>
    </source>
</evidence>
<sequence length="35" mass="4065">MACASWPMVAGAILGFLFAFFRRRKEDERDEENEA</sequence>
<keyword evidence="1" id="KW-1133">Transmembrane helix</keyword>
<name>A0A923NEW9_WEICO</name>
<keyword evidence="1" id="KW-0812">Transmembrane</keyword>
<reference evidence="2" key="1">
    <citation type="submission" date="2020-08" db="EMBL/GenBank/DDBJ databases">
        <title>Complete genome sequence of Weissella confusa strain FS54 provides insights into metabolic potential.</title>
        <authorList>
            <person name="Fhoula I."/>
            <person name="Najjari A."/>
            <person name="Lekired A."/>
            <person name="Bessrour-Aouam N."/>
            <person name="Jaballah S."/>
            <person name="Klibi N."/>
            <person name="Ouzari H.-I."/>
        </authorList>
    </citation>
    <scope>NUCLEOTIDE SEQUENCE</scope>
    <source>
        <strain evidence="2">FS54</strain>
    </source>
</reference>
<proteinExistence type="predicted"/>
<dbReference type="NCBIfam" id="TIGR01167">
    <property type="entry name" value="LPXTG_anchor"/>
    <property type="match status" value="1"/>
</dbReference>
<accession>A0A923NEW9</accession>
<organism evidence="2 3">
    <name type="scientific">Weissella confusa</name>
    <name type="common">Lactobacillus confusus</name>
    <dbReference type="NCBI Taxonomy" id="1583"/>
    <lineage>
        <taxon>Bacteria</taxon>
        <taxon>Bacillati</taxon>
        <taxon>Bacillota</taxon>
        <taxon>Bacilli</taxon>
        <taxon>Lactobacillales</taxon>
        <taxon>Lactobacillaceae</taxon>
        <taxon>Weissella</taxon>
    </lineage>
</organism>
<evidence type="ECO:0000313" key="2">
    <source>
        <dbReference type="EMBL" id="MBC6499332.1"/>
    </source>
</evidence>
<keyword evidence="1" id="KW-0472">Membrane</keyword>
<gene>
    <name evidence="2" type="ORF">H7R52_11870</name>
</gene>
<dbReference type="EMBL" id="JACSZT010000009">
    <property type="protein sequence ID" value="MBC6499332.1"/>
    <property type="molecule type" value="Genomic_DNA"/>
</dbReference>
<feature type="transmembrane region" description="Helical" evidence="1">
    <location>
        <begin position="6"/>
        <end position="21"/>
    </location>
</feature>
<protein>
    <submittedName>
        <fullName evidence="2">LPXTG cell wall anchor domain-containing protein</fullName>
    </submittedName>
</protein>
<dbReference type="Proteomes" id="UP000650485">
    <property type="component" value="Unassembled WGS sequence"/>
</dbReference>
<evidence type="ECO:0000256" key="1">
    <source>
        <dbReference type="SAM" id="Phobius"/>
    </source>
</evidence>